<gene>
    <name evidence="3" type="ORF">GWI33_006556</name>
</gene>
<evidence type="ECO:0000259" key="2">
    <source>
        <dbReference type="Pfam" id="PF08174"/>
    </source>
</evidence>
<keyword evidence="4" id="KW-1185">Reference proteome</keyword>
<name>A0A834ISH3_RHYFE</name>
<evidence type="ECO:0000313" key="4">
    <source>
        <dbReference type="Proteomes" id="UP000625711"/>
    </source>
</evidence>
<dbReference type="Pfam" id="PF08174">
    <property type="entry name" value="Anillin"/>
    <property type="match status" value="1"/>
</dbReference>
<feature type="compositionally biased region" description="Basic and acidic residues" evidence="1">
    <location>
        <begin position="136"/>
        <end position="145"/>
    </location>
</feature>
<accession>A0A834ISH3</accession>
<comment type="caution">
    <text evidence="3">The sequence shown here is derived from an EMBL/GenBank/DDBJ whole genome shotgun (WGS) entry which is preliminary data.</text>
</comment>
<feature type="region of interest" description="Disordered" evidence="1">
    <location>
        <begin position="80"/>
        <end position="102"/>
    </location>
</feature>
<organism evidence="3 4">
    <name type="scientific">Rhynchophorus ferrugineus</name>
    <name type="common">Red palm weevil</name>
    <name type="synonym">Curculio ferrugineus</name>
    <dbReference type="NCBI Taxonomy" id="354439"/>
    <lineage>
        <taxon>Eukaryota</taxon>
        <taxon>Metazoa</taxon>
        <taxon>Ecdysozoa</taxon>
        <taxon>Arthropoda</taxon>
        <taxon>Hexapoda</taxon>
        <taxon>Insecta</taxon>
        <taxon>Pterygota</taxon>
        <taxon>Neoptera</taxon>
        <taxon>Endopterygota</taxon>
        <taxon>Coleoptera</taxon>
        <taxon>Polyphaga</taxon>
        <taxon>Cucujiformia</taxon>
        <taxon>Curculionidae</taxon>
        <taxon>Dryophthorinae</taxon>
        <taxon>Rhynchophorus</taxon>
    </lineage>
</organism>
<reference evidence="3" key="1">
    <citation type="submission" date="2020-08" db="EMBL/GenBank/DDBJ databases">
        <title>Genome sequencing and assembly of the red palm weevil Rhynchophorus ferrugineus.</title>
        <authorList>
            <person name="Dias G.B."/>
            <person name="Bergman C.M."/>
            <person name="Manee M."/>
        </authorList>
    </citation>
    <scope>NUCLEOTIDE SEQUENCE</scope>
    <source>
        <strain evidence="3">AA-2017</strain>
        <tissue evidence="3">Whole larva</tissue>
    </source>
</reference>
<feature type="domain" description="Anillin homology" evidence="2">
    <location>
        <begin position="292"/>
        <end position="367"/>
    </location>
</feature>
<evidence type="ECO:0000256" key="1">
    <source>
        <dbReference type="SAM" id="MobiDB-lite"/>
    </source>
</evidence>
<evidence type="ECO:0000313" key="3">
    <source>
        <dbReference type="EMBL" id="KAF7286262.1"/>
    </source>
</evidence>
<dbReference type="Proteomes" id="UP000625711">
    <property type="component" value="Unassembled WGS sequence"/>
</dbReference>
<protein>
    <recommendedName>
        <fullName evidence="2">Anillin homology domain-containing protein</fullName>
    </recommendedName>
</protein>
<dbReference type="InterPro" id="IPR012966">
    <property type="entry name" value="AHD"/>
</dbReference>
<dbReference type="EMBL" id="JAACXV010000032">
    <property type="protein sequence ID" value="KAF7286262.1"/>
    <property type="molecule type" value="Genomic_DNA"/>
</dbReference>
<sequence>MENQVVLNQNSFQIFLEEEKLYGLPVATSTPKYEADNSFELSDAEDDDGSISIPSYTSYEGQEDSLIKVGCQEIIFGKPLQTSTPKRRREDTHGPESSNCDQLKRYANNNKKCLLSTFEISASTSLSEPGPAVKRIKSDQEHSENHSVSGEYSFISVDSGSTSHLHLNTTMVSDSDLSLSILDQFDTTEADSRKFVFYFEKILLARIDYFLQMKQWAIYEKVLRYFQRYIDHCSKNIVDFVGSFSHLECERLRILTEKLMGVRDATQPISIQGDSETELKANLNMDYVTISVKKTGDTEKMKTTHLTHYLLLFRCNRTVLASNVAQANDAIFIKFVGPYIFRNISREFSISIELYSINVPLNPDNQSLPKMKIMGETVIDISNASTERFTFIDASSRPIGKLTSSVELNIIYPEEITGVFTVDLGDSHPAEQKRCVLRNEEIFQFVSPDDNCMAIRSIASLKTITIRCKVINFLTQKGLLSLNFKDNGRERTITLTSENKSDLAIWENRINLVCDTLAKWNHEF</sequence>
<dbReference type="AlphaFoldDB" id="A0A834ISH3"/>
<proteinExistence type="predicted"/>
<feature type="region of interest" description="Disordered" evidence="1">
    <location>
        <begin position="127"/>
        <end position="147"/>
    </location>
</feature>